<evidence type="ECO:0000256" key="3">
    <source>
        <dbReference type="ARBA" id="ARBA00010705"/>
    </source>
</evidence>
<keyword evidence="7" id="KW-0249">Electron transport</keyword>
<keyword evidence="6" id="KW-0677">Repeat</keyword>
<evidence type="ECO:0000256" key="8">
    <source>
        <dbReference type="ARBA" id="ARBA00023128"/>
    </source>
</evidence>
<evidence type="ECO:0000256" key="5">
    <source>
        <dbReference type="ARBA" id="ARBA00022660"/>
    </source>
</evidence>
<comment type="similarity">
    <text evidence="3">Belongs to the complex I NDUFA8 subunit family.</text>
</comment>
<dbReference type="AlphaFoldDB" id="A0A6J8AJW3"/>
<name>A0A6J8AJW3_MYTCO</name>
<evidence type="ECO:0000256" key="7">
    <source>
        <dbReference type="ARBA" id="ARBA00022982"/>
    </source>
</evidence>
<keyword evidence="4" id="KW-0813">Transport</keyword>
<feature type="region of interest" description="Disordered" evidence="10">
    <location>
        <begin position="145"/>
        <end position="164"/>
    </location>
</feature>
<dbReference type="EMBL" id="CACVKT020001604">
    <property type="protein sequence ID" value="CAC5369453.1"/>
    <property type="molecule type" value="Genomic_DNA"/>
</dbReference>
<dbReference type="GO" id="GO:0005739">
    <property type="term" value="C:mitochondrion"/>
    <property type="evidence" value="ECO:0007669"/>
    <property type="project" value="UniProtKB-SubCell"/>
</dbReference>
<protein>
    <submittedName>
        <fullName evidence="11">NDUFA8</fullName>
    </submittedName>
</protein>
<dbReference type="OrthoDB" id="276296at2759"/>
<keyword evidence="9" id="KW-1015">Disulfide bond</keyword>
<dbReference type="PANTHER" id="PTHR13344:SF0">
    <property type="entry name" value="NADH DEHYDROGENASE [UBIQUINONE] 1 ALPHA SUBCOMPLEX SUBUNIT 8"/>
    <property type="match status" value="1"/>
</dbReference>
<accession>A0A6J8AJW3</accession>
<evidence type="ECO:0000256" key="1">
    <source>
        <dbReference type="ARBA" id="ARBA00003195"/>
    </source>
</evidence>
<comment type="subcellular location">
    <subcellularLocation>
        <location evidence="2">Mitochondrion</location>
    </subcellularLocation>
</comment>
<organism evidence="11 12">
    <name type="scientific">Mytilus coruscus</name>
    <name type="common">Sea mussel</name>
    <dbReference type="NCBI Taxonomy" id="42192"/>
    <lineage>
        <taxon>Eukaryota</taxon>
        <taxon>Metazoa</taxon>
        <taxon>Spiralia</taxon>
        <taxon>Lophotrochozoa</taxon>
        <taxon>Mollusca</taxon>
        <taxon>Bivalvia</taxon>
        <taxon>Autobranchia</taxon>
        <taxon>Pteriomorphia</taxon>
        <taxon>Mytilida</taxon>
        <taxon>Mytiloidea</taxon>
        <taxon>Mytilidae</taxon>
        <taxon>Mytilinae</taxon>
        <taxon>Mytilus</taxon>
    </lineage>
</organism>
<dbReference type="GO" id="GO:0006120">
    <property type="term" value="P:mitochondrial electron transport, NADH to ubiquinone"/>
    <property type="evidence" value="ECO:0007669"/>
    <property type="project" value="InterPro"/>
</dbReference>
<proteinExistence type="inferred from homology"/>
<dbReference type="InterPro" id="IPR016680">
    <property type="entry name" value="NDUFA8"/>
</dbReference>
<evidence type="ECO:0000256" key="10">
    <source>
        <dbReference type="SAM" id="MobiDB-lite"/>
    </source>
</evidence>
<evidence type="ECO:0000256" key="4">
    <source>
        <dbReference type="ARBA" id="ARBA00022448"/>
    </source>
</evidence>
<keyword evidence="8" id="KW-0496">Mitochondrion</keyword>
<gene>
    <name evidence="11" type="ORF">MCOR_8645</name>
</gene>
<comment type="function">
    <text evidence="1">Accessory subunit of the mitochondrial membrane respiratory chain NADH dehydrogenase (Complex I), that is believed not to be involved in catalysis. Complex I functions in the transfer of electrons from NADH to the respiratory chain. The immediate electron acceptor for the enzyme is believed to be ubiquinone.</text>
</comment>
<reference evidence="11 12" key="1">
    <citation type="submission" date="2020-06" db="EMBL/GenBank/DDBJ databases">
        <authorList>
            <person name="Li R."/>
            <person name="Bekaert M."/>
        </authorList>
    </citation>
    <scope>NUCLEOTIDE SEQUENCE [LARGE SCALE GENOMIC DNA]</scope>
    <source>
        <strain evidence="12">wild</strain>
    </source>
</reference>
<evidence type="ECO:0000313" key="11">
    <source>
        <dbReference type="EMBL" id="CAC5369453.1"/>
    </source>
</evidence>
<dbReference type="PROSITE" id="PS51808">
    <property type="entry name" value="CHCH"/>
    <property type="match status" value="1"/>
</dbReference>
<evidence type="ECO:0000313" key="12">
    <source>
        <dbReference type="Proteomes" id="UP000507470"/>
    </source>
</evidence>
<keyword evidence="5" id="KW-0679">Respiratory chain</keyword>
<keyword evidence="12" id="KW-1185">Reference proteome</keyword>
<evidence type="ECO:0000256" key="9">
    <source>
        <dbReference type="ARBA" id="ARBA00023157"/>
    </source>
</evidence>
<dbReference type="PANTHER" id="PTHR13344">
    <property type="entry name" value="NADH-UBIQUINONE OXIDOREDUCTASE"/>
    <property type="match status" value="1"/>
</dbReference>
<evidence type="ECO:0000256" key="6">
    <source>
        <dbReference type="ARBA" id="ARBA00022737"/>
    </source>
</evidence>
<dbReference type="Proteomes" id="UP000507470">
    <property type="component" value="Unassembled WGS sequence"/>
</dbReference>
<sequence length="241" mass="28427">MICPRSCIGFMRKLLYQIFHSKGSLDTGKSLEFMLCVSEEKDPRKCINEGKEVTRCGWEFYRNLKKNCQEEFNVYHDCVDRSGSSMDLYRCRKTQVVFDQCMKEKMKMERPPIGYFSRARIHHTERQMPQLKKQELPEQLPGVEDMRRRPKNDLGTNYSNMPNRMILGVPPKEHQNRMILGVPPKPHQNRMILIVPPKPHQNRMILGVPPKPHQNRMILIVPPKSYQNREILFVPQNIRIG</sequence>
<evidence type="ECO:0000256" key="2">
    <source>
        <dbReference type="ARBA" id="ARBA00004173"/>
    </source>
</evidence>